<protein>
    <recommendedName>
        <fullName evidence="5">DUF4352 domain-containing protein</fullName>
    </recommendedName>
</protein>
<feature type="compositionally biased region" description="Basic and acidic residues" evidence="1">
    <location>
        <begin position="178"/>
        <end position="188"/>
    </location>
</feature>
<evidence type="ECO:0000313" key="4">
    <source>
        <dbReference type="Proteomes" id="UP000580891"/>
    </source>
</evidence>
<evidence type="ECO:0000256" key="2">
    <source>
        <dbReference type="SAM" id="Phobius"/>
    </source>
</evidence>
<feature type="region of interest" description="Disordered" evidence="1">
    <location>
        <begin position="169"/>
        <end position="192"/>
    </location>
</feature>
<dbReference type="Proteomes" id="UP000580891">
    <property type="component" value="Unassembled WGS sequence"/>
</dbReference>
<keyword evidence="2" id="KW-1133">Transmembrane helix</keyword>
<dbReference type="EMBL" id="JACDUU010000001">
    <property type="protein sequence ID" value="MBA2870004.1"/>
    <property type="molecule type" value="Genomic_DNA"/>
</dbReference>
<organism evidence="3 4">
    <name type="scientific">[Anoxybacillus] calidus</name>
    <dbReference type="NCBI Taxonomy" id="575178"/>
    <lineage>
        <taxon>Bacteria</taxon>
        <taxon>Bacillati</taxon>
        <taxon>Bacillota</taxon>
        <taxon>Bacilli</taxon>
        <taxon>Bacillales</taxon>
        <taxon>Anoxybacillaceae</taxon>
        <taxon>Paranoxybacillus</taxon>
    </lineage>
</organism>
<dbReference type="SUPFAM" id="SSF55729">
    <property type="entry name" value="Acyl-CoA N-acyltransferases (Nat)"/>
    <property type="match status" value="1"/>
</dbReference>
<proteinExistence type="predicted"/>
<dbReference type="RefSeq" id="WP_181535464.1">
    <property type="nucleotide sequence ID" value="NZ_JACDUU010000001.1"/>
</dbReference>
<keyword evidence="4" id="KW-1185">Reference proteome</keyword>
<evidence type="ECO:0000313" key="3">
    <source>
        <dbReference type="EMBL" id="MBA2870004.1"/>
    </source>
</evidence>
<name>A0A7V9YX09_9BACL</name>
<dbReference type="AlphaFoldDB" id="A0A7V9YX09"/>
<keyword evidence="2" id="KW-0472">Membrane</keyword>
<keyword evidence="2" id="KW-0812">Transmembrane</keyword>
<evidence type="ECO:0000256" key="1">
    <source>
        <dbReference type="SAM" id="MobiDB-lite"/>
    </source>
</evidence>
<feature type="transmembrane region" description="Helical" evidence="2">
    <location>
        <begin position="68"/>
        <end position="91"/>
    </location>
</feature>
<accession>A0A7V9YX09</accession>
<dbReference type="InterPro" id="IPR016181">
    <property type="entry name" value="Acyl_CoA_acyltransferase"/>
</dbReference>
<feature type="transmembrane region" description="Helical" evidence="2">
    <location>
        <begin position="121"/>
        <end position="142"/>
    </location>
</feature>
<evidence type="ECO:0008006" key="5">
    <source>
        <dbReference type="Google" id="ProtNLM"/>
    </source>
</evidence>
<reference evidence="3 4" key="1">
    <citation type="submission" date="2020-07" db="EMBL/GenBank/DDBJ databases">
        <title>Genomic Encyclopedia of Type Strains, Phase IV (KMG-IV): sequencing the most valuable type-strain genomes for metagenomic binning, comparative biology and taxonomic classification.</title>
        <authorList>
            <person name="Goeker M."/>
        </authorList>
    </citation>
    <scope>NUCLEOTIDE SEQUENCE [LARGE SCALE GENOMIC DNA]</scope>
    <source>
        <strain evidence="3 4">DSM 25220</strain>
    </source>
</reference>
<dbReference type="Gene3D" id="3.40.630.30">
    <property type="match status" value="1"/>
</dbReference>
<sequence length="332" mass="37706">MTDILPIIRGKRVMLREFTEEDWTSVHAYASQEIACRYQPWGPNTEKDSQLYVKQIIEDTKKNPRTRFAFAVINMGTILIPILTGVIGAILPAEKAVKILPYQGIQGTFENTQKTEKRFKYVFSVAGAALFIGILSLLASAIPDIKHSNSTSEKREKVEETKGAVIETFATEDEIEEQSEKESNDNKGNHSNSTQIYIDSAYKTLKLGESHVFNNGADVLTFGHQVPPPTHMTKPNEGMEFITIPVTLELKSEDERFVFKPLSYRMMNNQGNEYQVKDMKIIENENWKDKVYIKSPGKAKVLLTFEVPAHEEKLIMLVKHEWLPGNIVVEVK</sequence>
<gene>
    <name evidence="3" type="ORF">HNQ85_000262</name>
</gene>
<comment type="caution">
    <text evidence="3">The sequence shown here is derived from an EMBL/GenBank/DDBJ whole genome shotgun (WGS) entry which is preliminary data.</text>
</comment>